<organism evidence="3 4">
    <name type="scientific">Strigomonas culicis</name>
    <dbReference type="NCBI Taxonomy" id="28005"/>
    <lineage>
        <taxon>Eukaryota</taxon>
        <taxon>Discoba</taxon>
        <taxon>Euglenozoa</taxon>
        <taxon>Kinetoplastea</taxon>
        <taxon>Metakinetoplastina</taxon>
        <taxon>Trypanosomatida</taxon>
        <taxon>Trypanosomatidae</taxon>
        <taxon>Strigomonadinae</taxon>
        <taxon>Strigomonas</taxon>
    </lineage>
</organism>
<protein>
    <submittedName>
        <fullName evidence="3">Uncharacterized protein</fullName>
    </submittedName>
</protein>
<feature type="transmembrane region" description="Helical" evidence="1">
    <location>
        <begin position="210"/>
        <end position="232"/>
    </location>
</feature>
<feature type="transmembrane region" description="Helical" evidence="1">
    <location>
        <begin position="472"/>
        <end position="493"/>
    </location>
</feature>
<evidence type="ECO:0000256" key="2">
    <source>
        <dbReference type="SAM" id="SignalP"/>
    </source>
</evidence>
<dbReference type="AlphaFoldDB" id="S9VID1"/>
<keyword evidence="1" id="KW-1133">Transmembrane helix</keyword>
<feature type="signal peptide" evidence="2">
    <location>
        <begin position="1"/>
        <end position="24"/>
    </location>
</feature>
<feature type="transmembrane region" description="Helical" evidence="1">
    <location>
        <begin position="114"/>
        <end position="136"/>
    </location>
</feature>
<feature type="transmembrane region" description="Helical" evidence="1">
    <location>
        <begin position="244"/>
        <end position="267"/>
    </location>
</feature>
<dbReference type="OrthoDB" id="252716at2759"/>
<feature type="transmembrane region" description="Helical" evidence="1">
    <location>
        <begin position="60"/>
        <end position="83"/>
    </location>
</feature>
<evidence type="ECO:0000313" key="4">
    <source>
        <dbReference type="Proteomes" id="UP000015354"/>
    </source>
</evidence>
<sequence>MKRFTAFLACVLAFLSLAATFASAQKSLECDNVWSGPSNSNDLFDCLKDTDRIRSQWQYYLWPGFSVIILLFIVFGITIVCCYRCCCCCCCTYCCVECVNPQEEAHRASARCSLWLWVIFALLWAMGTCVVIILGADALMKAARSAINDMEANSLQYINNTKVTVDALLADASAHNTNVDLSIMDDIITEFGGILSTIKGYFTYFQTVRIVTYCVGAVGVALMLLVAVFAACRAGSGCSVCFSFLYGLFAFAFSLCAIALTVVVYVLTASCGEVHLQFTRDPGILQWFVVPWCEDTFNLTSLHVQLKESVVNASESACAELLTYCDATDETYDASSDDKRNRIFMCGRAITKKTECMDLDTVVEVINATYAKPVLTNMLCVNAQLTNNELHTCTLERCATDCVNYDTPSIQAKSWSTSVVNSAAFAENATRAFSLVEPILSCQYIVDNLASNFENPFISGGKNCSALRSSSIMLATGFFVGALMFIAGIYVLHRGSWIWPENRGEDMRDK</sequence>
<proteinExistence type="predicted"/>
<gene>
    <name evidence="3" type="ORF">STCU_06039</name>
</gene>
<keyword evidence="1" id="KW-0472">Membrane</keyword>
<dbReference type="PANTHER" id="PTHR39669:SF2">
    <property type="entry name" value="MEMBRANE-ASSOCIATED PROTEIN"/>
    <property type="match status" value="1"/>
</dbReference>
<dbReference type="Proteomes" id="UP000015354">
    <property type="component" value="Unassembled WGS sequence"/>
</dbReference>
<accession>S9VID1</accession>
<dbReference type="EMBL" id="ATMH01006039">
    <property type="protein sequence ID" value="EPY26866.1"/>
    <property type="molecule type" value="Genomic_DNA"/>
</dbReference>
<feature type="chain" id="PRO_5004572128" evidence="2">
    <location>
        <begin position="25"/>
        <end position="510"/>
    </location>
</feature>
<evidence type="ECO:0000256" key="1">
    <source>
        <dbReference type="SAM" id="Phobius"/>
    </source>
</evidence>
<keyword evidence="1" id="KW-0812">Transmembrane</keyword>
<evidence type="ECO:0000313" key="3">
    <source>
        <dbReference type="EMBL" id="EPY26866.1"/>
    </source>
</evidence>
<reference evidence="3 4" key="1">
    <citation type="journal article" date="2013" name="PLoS ONE">
        <title>Predicting the Proteins of Angomonas deanei, Strigomonas culicis and Their Respective Endosymbionts Reveals New Aspects of the Trypanosomatidae Family.</title>
        <authorList>
            <person name="Motta M.C."/>
            <person name="Martins A.C."/>
            <person name="de Souza S.S."/>
            <person name="Catta-Preta C.M."/>
            <person name="Silva R."/>
            <person name="Klein C.C."/>
            <person name="de Almeida L.G."/>
            <person name="de Lima Cunha O."/>
            <person name="Ciapina L.P."/>
            <person name="Brocchi M."/>
            <person name="Colabardini A.C."/>
            <person name="de Araujo Lima B."/>
            <person name="Machado C.R."/>
            <person name="de Almeida Soares C.M."/>
            <person name="Probst C.M."/>
            <person name="de Menezes C.B."/>
            <person name="Thompson C.E."/>
            <person name="Bartholomeu D.C."/>
            <person name="Gradia D.F."/>
            <person name="Pavoni D.P."/>
            <person name="Grisard E.C."/>
            <person name="Fantinatti-Garboggini F."/>
            <person name="Marchini F.K."/>
            <person name="Rodrigues-Luiz G.F."/>
            <person name="Wagner G."/>
            <person name="Goldman G.H."/>
            <person name="Fietto J.L."/>
            <person name="Elias M.C."/>
            <person name="Goldman M.H."/>
            <person name="Sagot M.F."/>
            <person name="Pereira M."/>
            <person name="Stoco P.H."/>
            <person name="de Mendonca-Neto R.P."/>
            <person name="Teixeira S.M."/>
            <person name="Maciel T.E."/>
            <person name="de Oliveira Mendes T.A."/>
            <person name="Urmenyi T.P."/>
            <person name="de Souza W."/>
            <person name="Schenkman S."/>
            <person name="de Vasconcelos A.T."/>
        </authorList>
    </citation>
    <scope>NUCLEOTIDE SEQUENCE [LARGE SCALE GENOMIC DNA]</scope>
</reference>
<keyword evidence="2" id="KW-0732">Signal</keyword>
<name>S9VID1_9TRYP</name>
<keyword evidence="4" id="KW-1185">Reference proteome</keyword>
<comment type="caution">
    <text evidence="3">The sequence shown here is derived from an EMBL/GenBank/DDBJ whole genome shotgun (WGS) entry which is preliminary data.</text>
</comment>
<dbReference type="PANTHER" id="PTHR39669">
    <property type="entry name" value="MEMBRANE-ASSOCIATED PROTEIN"/>
    <property type="match status" value="1"/>
</dbReference>